<evidence type="ECO:0000313" key="2">
    <source>
        <dbReference type="EMBL" id="KAJ8393627.1"/>
    </source>
</evidence>
<keyword evidence="3" id="KW-1185">Reference proteome</keyword>
<gene>
    <name evidence="2" type="ORF">AAFF_G00058460</name>
</gene>
<accession>A0AAD7WE31</accession>
<evidence type="ECO:0000313" key="3">
    <source>
        <dbReference type="Proteomes" id="UP001221898"/>
    </source>
</evidence>
<evidence type="ECO:0000256" key="1">
    <source>
        <dbReference type="SAM" id="MobiDB-lite"/>
    </source>
</evidence>
<reference evidence="2" key="1">
    <citation type="journal article" date="2023" name="Science">
        <title>Genome structures resolve the early diversification of teleost fishes.</title>
        <authorList>
            <person name="Parey E."/>
            <person name="Louis A."/>
            <person name="Montfort J."/>
            <person name="Bouchez O."/>
            <person name="Roques C."/>
            <person name="Iampietro C."/>
            <person name="Lluch J."/>
            <person name="Castinel A."/>
            <person name="Donnadieu C."/>
            <person name="Desvignes T."/>
            <person name="Floi Bucao C."/>
            <person name="Jouanno E."/>
            <person name="Wen M."/>
            <person name="Mejri S."/>
            <person name="Dirks R."/>
            <person name="Jansen H."/>
            <person name="Henkel C."/>
            <person name="Chen W.J."/>
            <person name="Zahm M."/>
            <person name="Cabau C."/>
            <person name="Klopp C."/>
            <person name="Thompson A.W."/>
            <person name="Robinson-Rechavi M."/>
            <person name="Braasch I."/>
            <person name="Lecointre G."/>
            <person name="Bobe J."/>
            <person name="Postlethwait J.H."/>
            <person name="Berthelot C."/>
            <person name="Roest Crollius H."/>
            <person name="Guiguen Y."/>
        </authorList>
    </citation>
    <scope>NUCLEOTIDE SEQUENCE</scope>
    <source>
        <strain evidence="2">NC1722</strain>
    </source>
</reference>
<organism evidence="2 3">
    <name type="scientific">Aldrovandia affinis</name>
    <dbReference type="NCBI Taxonomy" id="143900"/>
    <lineage>
        <taxon>Eukaryota</taxon>
        <taxon>Metazoa</taxon>
        <taxon>Chordata</taxon>
        <taxon>Craniata</taxon>
        <taxon>Vertebrata</taxon>
        <taxon>Euteleostomi</taxon>
        <taxon>Actinopterygii</taxon>
        <taxon>Neopterygii</taxon>
        <taxon>Teleostei</taxon>
        <taxon>Notacanthiformes</taxon>
        <taxon>Halosauridae</taxon>
        <taxon>Aldrovandia</taxon>
    </lineage>
</organism>
<sequence>MRSAAIPPVEGALSACPAPLAHQHTRLGDGGIPRQTASARFRPLIMKILSASDASVSEGGKRTNLRSVRSASLSASSPGKRASGRSSEDRGKITLRA</sequence>
<dbReference type="Proteomes" id="UP001221898">
    <property type="component" value="Unassembled WGS sequence"/>
</dbReference>
<protein>
    <submittedName>
        <fullName evidence="2">Uncharacterized protein</fullName>
    </submittedName>
</protein>
<comment type="caution">
    <text evidence="2">The sequence shown here is derived from an EMBL/GenBank/DDBJ whole genome shotgun (WGS) entry which is preliminary data.</text>
</comment>
<proteinExistence type="predicted"/>
<feature type="compositionally biased region" description="Low complexity" evidence="1">
    <location>
        <begin position="65"/>
        <end position="77"/>
    </location>
</feature>
<dbReference type="EMBL" id="JAINUG010000135">
    <property type="protein sequence ID" value="KAJ8393627.1"/>
    <property type="molecule type" value="Genomic_DNA"/>
</dbReference>
<name>A0AAD7WE31_9TELE</name>
<dbReference type="AlphaFoldDB" id="A0AAD7WE31"/>
<feature type="region of interest" description="Disordered" evidence="1">
    <location>
        <begin position="53"/>
        <end position="97"/>
    </location>
</feature>
<feature type="compositionally biased region" description="Basic and acidic residues" evidence="1">
    <location>
        <begin position="86"/>
        <end position="97"/>
    </location>
</feature>